<reference evidence="2 3" key="1">
    <citation type="journal article" date="2019" name="Nat. Ecol. Evol.">
        <title>Megaphylogeny resolves global patterns of mushroom evolution.</title>
        <authorList>
            <person name="Varga T."/>
            <person name="Krizsan K."/>
            <person name="Foldi C."/>
            <person name="Dima B."/>
            <person name="Sanchez-Garcia M."/>
            <person name="Sanchez-Ramirez S."/>
            <person name="Szollosi G.J."/>
            <person name="Szarkandi J.G."/>
            <person name="Papp V."/>
            <person name="Albert L."/>
            <person name="Andreopoulos W."/>
            <person name="Angelini C."/>
            <person name="Antonin V."/>
            <person name="Barry K.W."/>
            <person name="Bougher N.L."/>
            <person name="Buchanan P."/>
            <person name="Buyck B."/>
            <person name="Bense V."/>
            <person name="Catcheside P."/>
            <person name="Chovatia M."/>
            <person name="Cooper J."/>
            <person name="Damon W."/>
            <person name="Desjardin D."/>
            <person name="Finy P."/>
            <person name="Geml J."/>
            <person name="Haridas S."/>
            <person name="Hughes K."/>
            <person name="Justo A."/>
            <person name="Karasinski D."/>
            <person name="Kautmanova I."/>
            <person name="Kiss B."/>
            <person name="Kocsube S."/>
            <person name="Kotiranta H."/>
            <person name="LaButti K.M."/>
            <person name="Lechner B.E."/>
            <person name="Liimatainen K."/>
            <person name="Lipzen A."/>
            <person name="Lukacs Z."/>
            <person name="Mihaltcheva S."/>
            <person name="Morgado L.N."/>
            <person name="Niskanen T."/>
            <person name="Noordeloos M.E."/>
            <person name="Ohm R.A."/>
            <person name="Ortiz-Santana B."/>
            <person name="Ovrebo C."/>
            <person name="Racz N."/>
            <person name="Riley R."/>
            <person name="Savchenko A."/>
            <person name="Shiryaev A."/>
            <person name="Soop K."/>
            <person name="Spirin V."/>
            <person name="Szebenyi C."/>
            <person name="Tomsovsky M."/>
            <person name="Tulloss R.E."/>
            <person name="Uehling J."/>
            <person name="Grigoriev I.V."/>
            <person name="Vagvolgyi C."/>
            <person name="Papp T."/>
            <person name="Martin F.M."/>
            <person name="Miettinen O."/>
            <person name="Hibbett D.S."/>
            <person name="Nagy L.G."/>
        </authorList>
    </citation>
    <scope>NUCLEOTIDE SEQUENCE [LARGE SCALE GENOMIC DNA]</scope>
    <source>
        <strain evidence="2 3">CBS 962.96</strain>
    </source>
</reference>
<organism evidence="2 3">
    <name type="scientific">Dendrothele bispora (strain CBS 962.96)</name>
    <dbReference type="NCBI Taxonomy" id="1314807"/>
    <lineage>
        <taxon>Eukaryota</taxon>
        <taxon>Fungi</taxon>
        <taxon>Dikarya</taxon>
        <taxon>Basidiomycota</taxon>
        <taxon>Agaricomycotina</taxon>
        <taxon>Agaricomycetes</taxon>
        <taxon>Agaricomycetidae</taxon>
        <taxon>Agaricales</taxon>
        <taxon>Agaricales incertae sedis</taxon>
        <taxon>Dendrothele</taxon>
    </lineage>
</organism>
<accession>A0A4S8KWC2</accession>
<sequence length="156" mass="17493">MSDVRTFPTLLIHFFILALDLKLRWPRMRNNASKHGAFWNEKGSGKIQVLEGQFGKLESKICGMPKGTSKHLSCYFFLTLSKNLTILAEIQFTANIGQHLIVNMTEHALRAKRAGNKDTTIIISVASHSLIMSRGKISNRFSEPVGLLVDCHLAQK</sequence>
<evidence type="ECO:0000313" key="2">
    <source>
        <dbReference type="EMBL" id="THU80247.1"/>
    </source>
</evidence>
<dbReference type="Proteomes" id="UP000297245">
    <property type="component" value="Unassembled WGS sequence"/>
</dbReference>
<dbReference type="EMBL" id="ML179924">
    <property type="protein sequence ID" value="THU80247.1"/>
    <property type="molecule type" value="Genomic_DNA"/>
</dbReference>
<proteinExistence type="predicted"/>
<dbReference type="AlphaFoldDB" id="A0A4S8KWC2"/>
<feature type="signal peptide" evidence="1">
    <location>
        <begin position="1"/>
        <end position="18"/>
    </location>
</feature>
<evidence type="ECO:0000256" key="1">
    <source>
        <dbReference type="SAM" id="SignalP"/>
    </source>
</evidence>
<keyword evidence="1" id="KW-0732">Signal</keyword>
<protein>
    <submittedName>
        <fullName evidence="2">Uncharacterized protein</fullName>
    </submittedName>
</protein>
<keyword evidence="3" id="KW-1185">Reference proteome</keyword>
<feature type="chain" id="PRO_5020566533" evidence="1">
    <location>
        <begin position="19"/>
        <end position="156"/>
    </location>
</feature>
<name>A0A4S8KWC2_DENBC</name>
<gene>
    <name evidence="2" type="ORF">K435DRAFT_810024</name>
</gene>
<evidence type="ECO:0000313" key="3">
    <source>
        <dbReference type="Proteomes" id="UP000297245"/>
    </source>
</evidence>